<proteinExistence type="predicted"/>
<gene>
    <name evidence="1" type="ORF">HF521_009548</name>
</gene>
<reference evidence="1" key="1">
    <citation type="submission" date="2020-08" db="EMBL/GenBank/DDBJ databases">
        <title>Chromosome-level assembly of Southern catfish (Silurus meridionalis) provides insights into visual adaptation to the nocturnal and benthic lifestyles.</title>
        <authorList>
            <person name="Zhang Y."/>
            <person name="Wang D."/>
            <person name="Peng Z."/>
        </authorList>
    </citation>
    <scope>NUCLEOTIDE SEQUENCE</scope>
    <source>
        <strain evidence="1">SWU-2019-XX</strain>
        <tissue evidence="1">Muscle</tissue>
    </source>
</reference>
<dbReference type="EMBL" id="JABFDY010000002">
    <property type="protein sequence ID" value="KAF7710676.1"/>
    <property type="molecule type" value="Genomic_DNA"/>
</dbReference>
<dbReference type="Proteomes" id="UP000606274">
    <property type="component" value="Unassembled WGS sequence"/>
</dbReference>
<sequence>MNNIGSSSELHGEMIIGVFLFSKHSSPLCGIWPRQLWLLLNIDATLARFLLARKGQIGTGISSKMSKIRFRFRKVKQDRHEL</sequence>
<dbReference type="AlphaFoldDB" id="A0A8T0BYF5"/>
<name>A0A8T0BYF5_SILME</name>
<organism evidence="1 2">
    <name type="scientific">Silurus meridionalis</name>
    <name type="common">Southern catfish</name>
    <name type="synonym">Silurus soldatovi meridionalis</name>
    <dbReference type="NCBI Taxonomy" id="175797"/>
    <lineage>
        <taxon>Eukaryota</taxon>
        <taxon>Metazoa</taxon>
        <taxon>Chordata</taxon>
        <taxon>Craniata</taxon>
        <taxon>Vertebrata</taxon>
        <taxon>Euteleostomi</taxon>
        <taxon>Actinopterygii</taxon>
        <taxon>Neopterygii</taxon>
        <taxon>Teleostei</taxon>
        <taxon>Ostariophysi</taxon>
        <taxon>Siluriformes</taxon>
        <taxon>Siluridae</taxon>
        <taxon>Silurus</taxon>
    </lineage>
</organism>
<comment type="caution">
    <text evidence="1">The sequence shown here is derived from an EMBL/GenBank/DDBJ whole genome shotgun (WGS) entry which is preliminary data.</text>
</comment>
<evidence type="ECO:0000313" key="1">
    <source>
        <dbReference type="EMBL" id="KAF7710676.1"/>
    </source>
</evidence>
<keyword evidence="2" id="KW-1185">Reference proteome</keyword>
<protein>
    <submittedName>
        <fullName evidence="1">Uncharacterized protein</fullName>
    </submittedName>
</protein>
<evidence type="ECO:0000313" key="2">
    <source>
        <dbReference type="Proteomes" id="UP000606274"/>
    </source>
</evidence>
<accession>A0A8T0BYF5</accession>